<dbReference type="InterPro" id="IPR055706">
    <property type="entry name" value="Slg1/2_DUF7282"/>
</dbReference>
<feature type="compositionally biased region" description="Low complexity" evidence="1">
    <location>
        <begin position="43"/>
        <end position="64"/>
    </location>
</feature>
<protein>
    <recommendedName>
        <fullName evidence="3">DUF7282 domain-containing protein</fullName>
    </recommendedName>
</protein>
<keyword evidence="2" id="KW-0472">Membrane</keyword>
<accession>A0A1G2MBE2</accession>
<sequence>MEPTTSNASGKIIAALLIGLLIGFVAGVFWQDRRAGSDKKETTSSQTTEEGGEEAASVATGESGNVKGNGSAALAGLKVEDQTAGGTATVANIDTSEIVWVAVREEKDGVVGNILGAQKVFVGKGQSVTVELLRPTLAGGTYLVVLYRDIGDPAFNYREDVVIEGMEGRFTAK</sequence>
<proteinExistence type="predicted"/>
<feature type="domain" description="DUF7282" evidence="3">
    <location>
        <begin position="76"/>
        <end position="159"/>
    </location>
</feature>
<evidence type="ECO:0000256" key="2">
    <source>
        <dbReference type="SAM" id="Phobius"/>
    </source>
</evidence>
<dbReference type="EMBL" id="MHRI01000017">
    <property type="protein sequence ID" value="OHA21024.1"/>
    <property type="molecule type" value="Genomic_DNA"/>
</dbReference>
<dbReference type="Pfam" id="PF23951">
    <property type="entry name" value="DUF7282"/>
    <property type="match status" value="1"/>
</dbReference>
<keyword evidence="2" id="KW-1133">Transmembrane helix</keyword>
<dbReference type="AlphaFoldDB" id="A0A1G2MBE2"/>
<evidence type="ECO:0000256" key="1">
    <source>
        <dbReference type="SAM" id="MobiDB-lite"/>
    </source>
</evidence>
<keyword evidence="2" id="KW-0812">Transmembrane</keyword>
<name>A0A1G2MBE2_9BACT</name>
<evidence type="ECO:0000313" key="4">
    <source>
        <dbReference type="EMBL" id="OHA21024.1"/>
    </source>
</evidence>
<reference evidence="4 5" key="1">
    <citation type="journal article" date="2016" name="Nat. Commun.">
        <title>Thousands of microbial genomes shed light on interconnected biogeochemical processes in an aquifer system.</title>
        <authorList>
            <person name="Anantharaman K."/>
            <person name="Brown C.T."/>
            <person name="Hug L.A."/>
            <person name="Sharon I."/>
            <person name="Castelle C.J."/>
            <person name="Probst A.J."/>
            <person name="Thomas B.C."/>
            <person name="Singh A."/>
            <person name="Wilkins M.J."/>
            <person name="Karaoz U."/>
            <person name="Brodie E.L."/>
            <person name="Williams K.H."/>
            <person name="Hubbard S.S."/>
            <person name="Banfield J.F."/>
        </authorList>
    </citation>
    <scope>NUCLEOTIDE SEQUENCE [LARGE SCALE GENOMIC DNA]</scope>
</reference>
<feature type="transmembrane region" description="Helical" evidence="2">
    <location>
        <begin position="12"/>
        <end position="30"/>
    </location>
</feature>
<gene>
    <name evidence="4" type="ORF">A2849_01815</name>
</gene>
<feature type="region of interest" description="Disordered" evidence="1">
    <location>
        <begin position="35"/>
        <end position="64"/>
    </location>
</feature>
<comment type="caution">
    <text evidence="4">The sequence shown here is derived from an EMBL/GenBank/DDBJ whole genome shotgun (WGS) entry which is preliminary data.</text>
</comment>
<dbReference type="Proteomes" id="UP000178121">
    <property type="component" value="Unassembled WGS sequence"/>
</dbReference>
<organism evidence="4 5">
    <name type="scientific">Candidatus Taylorbacteria bacterium RIFCSPHIGHO2_01_FULL_51_15</name>
    <dbReference type="NCBI Taxonomy" id="1802304"/>
    <lineage>
        <taxon>Bacteria</taxon>
        <taxon>Candidatus Tayloriibacteriota</taxon>
    </lineage>
</organism>
<evidence type="ECO:0000259" key="3">
    <source>
        <dbReference type="Pfam" id="PF23951"/>
    </source>
</evidence>
<evidence type="ECO:0000313" key="5">
    <source>
        <dbReference type="Proteomes" id="UP000178121"/>
    </source>
</evidence>